<dbReference type="EMBL" id="CAWUFR010000002">
    <property type="protein sequence ID" value="CAK6949939.1"/>
    <property type="molecule type" value="Genomic_DNA"/>
</dbReference>
<reference evidence="2 3" key="1">
    <citation type="submission" date="2024-01" db="EMBL/GenBank/DDBJ databases">
        <authorList>
            <person name="Alioto T."/>
            <person name="Alioto T."/>
            <person name="Gomez Garrido J."/>
        </authorList>
    </citation>
    <scope>NUCLEOTIDE SEQUENCE [LARGE SCALE GENOMIC DNA]</scope>
</reference>
<organism evidence="2 3">
    <name type="scientific">Scomber scombrus</name>
    <name type="common">Atlantic mackerel</name>
    <name type="synonym">Scomber vernalis</name>
    <dbReference type="NCBI Taxonomy" id="13677"/>
    <lineage>
        <taxon>Eukaryota</taxon>
        <taxon>Metazoa</taxon>
        <taxon>Chordata</taxon>
        <taxon>Craniata</taxon>
        <taxon>Vertebrata</taxon>
        <taxon>Euteleostomi</taxon>
        <taxon>Actinopterygii</taxon>
        <taxon>Neopterygii</taxon>
        <taxon>Teleostei</taxon>
        <taxon>Neoteleostei</taxon>
        <taxon>Acanthomorphata</taxon>
        <taxon>Pelagiaria</taxon>
        <taxon>Scombriformes</taxon>
        <taxon>Scombridae</taxon>
        <taxon>Scomber</taxon>
    </lineage>
</organism>
<name>A0AAV1MTM0_SCOSC</name>
<proteinExistence type="predicted"/>
<keyword evidence="3" id="KW-1185">Reference proteome</keyword>
<evidence type="ECO:0000256" key="1">
    <source>
        <dbReference type="SAM" id="MobiDB-lite"/>
    </source>
</evidence>
<sequence length="100" mass="11084">MKATMREEIGDEITESSLAHIHPHLSQSVQIQSPLADVHSQTPEGKRSARGHGVPSRGKALLNPSVHTHTIPILILHAPLTSLLKHRSKSPDWSQRLRNK</sequence>
<protein>
    <submittedName>
        <fullName evidence="2">Uncharacterized protein</fullName>
    </submittedName>
</protein>
<evidence type="ECO:0000313" key="3">
    <source>
        <dbReference type="Proteomes" id="UP001314229"/>
    </source>
</evidence>
<dbReference type="Proteomes" id="UP001314229">
    <property type="component" value="Unassembled WGS sequence"/>
</dbReference>
<feature type="compositionally biased region" description="Polar residues" evidence="1">
    <location>
        <begin position="30"/>
        <end position="43"/>
    </location>
</feature>
<comment type="caution">
    <text evidence="2">The sequence shown here is derived from an EMBL/GenBank/DDBJ whole genome shotgun (WGS) entry which is preliminary data.</text>
</comment>
<gene>
    <name evidence="2" type="ORF">FSCOSCO3_A032210</name>
</gene>
<feature type="region of interest" description="Disordered" evidence="1">
    <location>
        <begin position="30"/>
        <end position="63"/>
    </location>
</feature>
<accession>A0AAV1MTM0</accession>
<evidence type="ECO:0000313" key="2">
    <source>
        <dbReference type="EMBL" id="CAK6949939.1"/>
    </source>
</evidence>
<dbReference type="AlphaFoldDB" id="A0AAV1MTM0"/>